<accession>A0A2W4TWT1</accession>
<name>A0A2W4TWT1_9CYAN</name>
<evidence type="ECO:0000313" key="1">
    <source>
        <dbReference type="EMBL" id="PZO13476.1"/>
    </source>
</evidence>
<comment type="caution">
    <text evidence="1">The sequence shown here is derived from an EMBL/GenBank/DDBJ whole genome shotgun (WGS) entry which is preliminary data.</text>
</comment>
<protein>
    <submittedName>
        <fullName evidence="1">Uncharacterized protein</fullName>
    </submittedName>
</protein>
<proteinExistence type="predicted"/>
<sequence length="124" mass="13310">MKLLSTSFRATLENFGIKGLTLSEESGVSTGAISNFRNDVAGITTESLERLLSAFSDEALAYWTSQILAARNLEENLSHNPLAIQTFVNAMDGETAADFLACLAIRIRAESKKANGQIALTNVA</sequence>
<dbReference type="AlphaFoldDB" id="A0A2W4TWT1"/>
<evidence type="ECO:0000313" key="2">
    <source>
        <dbReference type="Proteomes" id="UP000249354"/>
    </source>
</evidence>
<reference evidence="2" key="1">
    <citation type="submission" date="2018-04" db="EMBL/GenBank/DDBJ databases">
        <authorList>
            <person name="Cornet L."/>
        </authorList>
    </citation>
    <scope>NUCLEOTIDE SEQUENCE [LARGE SCALE GENOMIC DNA]</scope>
</reference>
<dbReference type="EMBL" id="QBMC01000124">
    <property type="protein sequence ID" value="PZO13476.1"/>
    <property type="molecule type" value="Genomic_DNA"/>
</dbReference>
<organism evidence="1 2">
    <name type="scientific">Leptolyngbya foveolarum</name>
    <dbReference type="NCBI Taxonomy" id="47253"/>
    <lineage>
        <taxon>Bacteria</taxon>
        <taxon>Bacillati</taxon>
        <taxon>Cyanobacteriota</taxon>
        <taxon>Cyanophyceae</taxon>
        <taxon>Leptolyngbyales</taxon>
        <taxon>Leptolyngbyaceae</taxon>
        <taxon>Leptolyngbya group</taxon>
        <taxon>Leptolyngbya</taxon>
    </lineage>
</organism>
<reference evidence="1 2" key="2">
    <citation type="submission" date="2018-06" db="EMBL/GenBank/DDBJ databases">
        <title>Metagenomic assembly of (sub)arctic Cyanobacteria and their associated microbiome from non-axenic cultures.</title>
        <authorList>
            <person name="Baurain D."/>
        </authorList>
    </citation>
    <scope>NUCLEOTIDE SEQUENCE [LARGE SCALE GENOMIC DNA]</scope>
    <source>
        <strain evidence="1">ULC129bin1</strain>
    </source>
</reference>
<dbReference type="Proteomes" id="UP000249354">
    <property type="component" value="Unassembled WGS sequence"/>
</dbReference>
<gene>
    <name evidence="1" type="ORF">DCF25_15995</name>
</gene>